<organism evidence="1 2">
    <name type="scientific">Desmonostoc muscorum LEGE 12446</name>
    <dbReference type="NCBI Taxonomy" id="1828758"/>
    <lineage>
        <taxon>Bacteria</taxon>
        <taxon>Bacillati</taxon>
        <taxon>Cyanobacteriota</taxon>
        <taxon>Cyanophyceae</taxon>
        <taxon>Nostocales</taxon>
        <taxon>Nostocaceae</taxon>
        <taxon>Desmonostoc</taxon>
    </lineage>
</organism>
<evidence type="ECO:0000313" key="1">
    <source>
        <dbReference type="EMBL" id="MBE9025131.1"/>
    </source>
</evidence>
<dbReference type="Proteomes" id="UP000622533">
    <property type="component" value="Unassembled WGS sequence"/>
</dbReference>
<accession>A0A8J6ZUP5</accession>
<dbReference type="RefSeq" id="WP_193919960.1">
    <property type="nucleotide sequence ID" value="NZ_JADEXS020000001.1"/>
</dbReference>
<proteinExistence type="predicted"/>
<keyword evidence="2" id="KW-1185">Reference proteome</keyword>
<sequence length="100" mass="11601">MHRPAPLMYRPAPLMYRLAPLMHRPAPLMHRLAPLMHRLAPLMHRLAPLMHRLAKINTNSINDCNTLLGEDAMNRVSTRWSIFAFYFQIGMTCLRLPLGE</sequence>
<protein>
    <submittedName>
        <fullName evidence="1">Uncharacterized protein</fullName>
    </submittedName>
</protein>
<dbReference type="AlphaFoldDB" id="A0A8J6ZUP5"/>
<gene>
    <name evidence="1" type="ORF">IQ276_22730</name>
</gene>
<evidence type="ECO:0000313" key="2">
    <source>
        <dbReference type="Proteomes" id="UP000622533"/>
    </source>
</evidence>
<reference evidence="1" key="1">
    <citation type="submission" date="2020-10" db="EMBL/GenBank/DDBJ databases">
        <authorList>
            <person name="Castelo-Branco R."/>
            <person name="Eusebio N."/>
            <person name="Adriana R."/>
            <person name="Vieira A."/>
            <person name="Brugerolle De Fraissinette N."/>
            <person name="Rezende De Castro R."/>
            <person name="Schneider M.P."/>
            <person name="Vasconcelos V."/>
            <person name="Leao P.N."/>
        </authorList>
    </citation>
    <scope>NUCLEOTIDE SEQUENCE</scope>
    <source>
        <strain evidence="1">LEGE 12446</strain>
    </source>
</reference>
<comment type="caution">
    <text evidence="1">The sequence shown here is derived from an EMBL/GenBank/DDBJ whole genome shotgun (WGS) entry which is preliminary data.</text>
</comment>
<dbReference type="EMBL" id="JADEXS010000365">
    <property type="protein sequence ID" value="MBE9025131.1"/>
    <property type="molecule type" value="Genomic_DNA"/>
</dbReference>
<name>A0A8J6ZUP5_DESMC</name>